<reference evidence="3" key="1">
    <citation type="submission" date="2016-10" db="EMBL/GenBank/DDBJ databases">
        <authorList>
            <person name="Varghese N."/>
            <person name="Submissions S."/>
        </authorList>
    </citation>
    <scope>NUCLEOTIDE SEQUENCE [LARGE SCALE GENOMIC DNA]</scope>
    <source>
        <strain evidence="3">DSM 43163</strain>
    </source>
</reference>
<proteinExistence type="predicted"/>
<dbReference type="EMBL" id="FNVO01000013">
    <property type="protein sequence ID" value="SEG80833.1"/>
    <property type="molecule type" value="Genomic_DNA"/>
</dbReference>
<gene>
    <name evidence="2" type="ORF">SAMN04489712_113160</name>
</gene>
<evidence type="ECO:0000313" key="2">
    <source>
        <dbReference type="EMBL" id="SEG80833.1"/>
    </source>
</evidence>
<dbReference type="OrthoDB" id="3463619at2"/>
<name>A0A1H6D7K4_9ACTN</name>
<feature type="signal peptide" evidence="1">
    <location>
        <begin position="1"/>
        <end position="21"/>
    </location>
</feature>
<protein>
    <submittedName>
        <fullName evidence="2">Uncharacterized protein</fullName>
    </submittedName>
</protein>
<organism evidence="2 3">
    <name type="scientific">Thermomonospora echinospora</name>
    <dbReference type="NCBI Taxonomy" id="1992"/>
    <lineage>
        <taxon>Bacteria</taxon>
        <taxon>Bacillati</taxon>
        <taxon>Actinomycetota</taxon>
        <taxon>Actinomycetes</taxon>
        <taxon>Streptosporangiales</taxon>
        <taxon>Thermomonosporaceae</taxon>
        <taxon>Thermomonospora</taxon>
    </lineage>
</organism>
<keyword evidence="1" id="KW-0732">Signal</keyword>
<keyword evidence="3" id="KW-1185">Reference proteome</keyword>
<dbReference type="Proteomes" id="UP000236723">
    <property type="component" value="Unassembled WGS sequence"/>
</dbReference>
<sequence length="231" mass="24165">MLLLPVAVIGLTLRQRMPAAAASVTLPVPPPPVIGASRPHGHPVVPDPFTGSLLALGGPGAADLARLITLSALEGPGDDRLVVLPRADAAALFGLDEDELLDESPDQLFLPGTLDAALAFLETELRIRDDSEATGGEPKLLLVADCEQEAGRIAGLFARHPQGLSAVVLGGWPGEQAAVDENGLVSAPPAVAGLLPKQASAMSRAEARHRLDLLTEKCQGKSTRPKRRRHR</sequence>
<dbReference type="AlphaFoldDB" id="A0A1H6D7K4"/>
<evidence type="ECO:0000313" key="3">
    <source>
        <dbReference type="Proteomes" id="UP000236723"/>
    </source>
</evidence>
<feature type="chain" id="PRO_5009295613" evidence="1">
    <location>
        <begin position="22"/>
        <end position="231"/>
    </location>
</feature>
<dbReference type="RefSeq" id="WP_103941189.1">
    <property type="nucleotide sequence ID" value="NZ_FNVO01000013.1"/>
</dbReference>
<evidence type="ECO:0000256" key="1">
    <source>
        <dbReference type="SAM" id="SignalP"/>
    </source>
</evidence>
<accession>A0A1H6D7K4</accession>